<proteinExistence type="predicted"/>
<dbReference type="Proteomes" id="UP000191024">
    <property type="component" value="Chromosome D"/>
</dbReference>
<protein>
    <submittedName>
        <fullName evidence="2">LAMI_0D12750g1_1</fullName>
    </submittedName>
</protein>
<reference evidence="2 3" key="1">
    <citation type="submission" date="2016-03" db="EMBL/GenBank/DDBJ databases">
        <authorList>
            <person name="Devillers H."/>
        </authorList>
    </citation>
    <scope>NUCLEOTIDE SEQUENCE [LARGE SCALE GENOMIC DNA]</scope>
    <source>
        <strain evidence="2">CBS 11717</strain>
    </source>
</reference>
<evidence type="ECO:0000313" key="2">
    <source>
        <dbReference type="EMBL" id="SCU89205.1"/>
    </source>
</evidence>
<dbReference type="Gene3D" id="3.40.50.720">
    <property type="entry name" value="NAD(P)-binding Rossmann-like Domain"/>
    <property type="match status" value="1"/>
</dbReference>
<dbReference type="GO" id="GO:0016491">
    <property type="term" value="F:oxidoreductase activity"/>
    <property type="evidence" value="ECO:0007669"/>
    <property type="project" value="InterPro"/>
</dbReference>
<name>A0A1G4JFX4_9SACH</name>
<dbReference type="InterPro" id="IPR036291">
    <property type="entry name" value="NAD(P)-bd_dom_sf"/>
</dbReference>
<keyword evidence="3" id="KW-1185">Reference proteome</keyword>
<dbReference type="Pfam" id="PF13602">
    <property type="entry name" value="ADH_zinc_N_2"/>
    <property type="match status" value="1"/>
</dbReference>
<dbReference type="Pfam" id="PF08240">
    <property type="entry name" value="ADH_N"/>
    <property type="match status" value="1"/>
</dbReference>
<dbReference type="EMBL" id="LT598463">
    <property type="protein sequence ID" value="SCU89205.1"/>
    <property type="molecule type" value="Genomic_DNA"/>
</dbReference>
<gene>
    <name evidence="2" type="ORF">LAMI_0D12750G</name>
</gene>
<dbReference type="PANTHER" id="PTHR43482:SF1">
    <property type="entry name" value="PROTEIN AST1-RELATED"/>
    <property type="match status" value="1"/>
</dbReference>
<evidence type="ECO:0000259" key="1">
    <source>
        <dbReference type="SMART" id="SM00829"/>
    </source>
</evidence>
<dbReference type="STRING" id="1230905.A0A1G4JFX4"/>
<dbReference type="SMART" id="SM00829">
    <property type="entry name" value="PKS_ER"/>
    <property type="match status" value="1"/>
</dbReference>
<evidence type="ECO:0000313" key="3">
    <source>
        <dbReference type="Proteomes" id="UP000191024"/>
    </source>
</evidence>
<dbReference type="SUPFAM" id="SSF50129">
    <property type="entry name" value="GroES-like"/>
    <property type="match status" value="1"/>
</dbReference>
<dbReference type="AlphaFoldDB" id="A0A1G4JFX4"/>
<dbReference type="InterPro" id="IPR013154">
    <property type="entry name" value="ADH-like_N"/>
</dbReference>
<organism evidence="2 3">
    <name type="scientific">Lachancea mirantina</name>
    <dbReference type="NCBI Taxonomy" id="1230905"/>
    <lineage>
        <taxon>Eukaryota</taxon>
        <taxon>Fungi</taxon>
        <taxon>Dikarya</taxon>
        <taxon>Ascomycota</taxon>
        <taxon>Saccharomycotina</taxon>
        <taxon>Saccharomycetes</taxon>
        <taxon>Saccharomycetales</taxon>
        <taxon>Saccharomycetaceae</taxon>
        <taxon>Lachancea</taxon>
    </lineage>
</organism>
<dbReference type="Gene3D" id="3.90.180.10">
    <property type="entry name" value="Medium-chain alcohol dehydrogenases, catalytic domain"/>
    <property type="match status" value="1"/>
</dbReference>
<accession>A0A1G4JFX4</accession>
<dbReference type="PANTHER" id="PTHR43482">
    <property type="entry name" value="PROTEIN AST1-RELATED"/>
    <property type="match status" value="1"/>
</dbReference>
<sequence>MADKILSKNDNKLASLTLDRNIPTPKEIPQEHSYLRRVGRPLRHVKYIPTKSLIFYSVNKPPQFSYEKKIKTPIAKDRLVVQVTNVGLNPVDLTIMNSYTKHMNREIGIGREYSGVVSEVGSNISQQWRQGDEVYGIFFHPNLGDGAAQSSILVNPSQDVIIPKPANLTFQQASGTLFTLGAAFNVLDKLESKGQLNESSNILINGGTTSVGMFAIQLLKYHYRVPKKLVVTASEFGATLLKSHFPDLCDEMVFVNYVTNARHLAKPLEDMINNREVISYDAQTGQPISTPYDQGKFNLILDFVGGYQLINHSATLLAKNGAYVTTVGDYVHDYKKDIFNAWNNPSANARKMFGRLLWTFDYSHFYFDPNAKYASGNDWVNKCAELVENEVVKCVIDKVYDWKQFSDALAYLRAGHAHGKVILKVEKF</sequence>
<feature type="domain" description="Enoyl reductase (ER)" evidence="1">
    <location>
        <begin position="59"/>
        <end position="423"/>
    </location>
</feature>
<dbReference type="FunFam" id="3.90.180.10:FF:000038">
    <property type="entry name" value="Ast1p"/>
    <property type="match status" value="1"/>
</dbReference>
<dbReference type="InterPro" id="IPR052585">
    <property type="entry name" value="Lipid_raft_assoc_Zn_ADH"/>
</dbReference>
<dbReference type="CDD" id="cd08247">
    <property type="entry name" value="AST1_like"/>
    <property type="match status" value="1"/>
</dbReference>
<dbReference type="OrthoDB" id="201656at2759"/>
<dbReference type="SUPFAM" id="SSF51735">
    <property type="entry name" value="NAD(P)-binding Rossmann-fold domains"/>
    <property type="match status" value="1"/>
</dbReference>
<dbReference type="InterPro" id="IPR011032">
    <property type="entry name" value="GroES-like_sf"/>
</dbReference>
<dbReference type="InterPro" id="IPR020843">
    <property type="entry name" value="ER"/>
</dbReference>